<feature type="region of interest" description="Disordered" evidence="4">
    <location>
        <begin position="400"/>
        <end position="420"/>
    </location>
</feature>
<comment type="caution">
    <text evidence="6">The sequence shown here is derived from an EMBL/GenBank/DDBJ whole genome shotgun (WGS) entry which is preliminary data.</text>
</comment>
<dbReference type="PANTHER" id="PTHR30349">
    <property type="entry name" value="PHAGE INTEGRASE-RELATED"/>
    <property type="match status" value="1"/>
</dbReference>
<gene>
    <name evidence="6" type="ORF">ABFW12_23245</name>
</gene>
<evidence type="ECO:0000313" key="7">
    <source>
        <dbReference type="Proteomes" id="UP001558474"/>
    </source>
</evidence>
<evidence type="ECO:0000256" key="1">
    <source>
        <dbReference type="ARBA" id="ARBA00008857"/>
    </source>
</evidence>
<keyword evidence="7" id="KW-1185">Reference proteome</keyword>
<dbReference type="RefSeq" id="WP_368573822.1">
    <property type="nucleotide sequence ID" value="NZ_JBDLOU010000059.1"/>
</dbReference>
<dbReference type="InterPro" id="IPR011010">
    <property type="entry name" value="DNA_brk_join_enz"/>
</dbReference>
<evidence type="ECO:0000256" key="3">
    <source>
        <dbReference type="ARBA" id="ARBA00023172"/>
    </source>
</evidence>
<feature type="compositionally biased region" description="Basic residues" evidence="4">
    <location>
        <begin position="1"/>
        <end position="17"/>
    </location>
</feature>
<dbReference type="InterPro" id="IPR050090">
    <property type="entry name" value="Tyrosine_recombinase_XerCD"/>
</dbReference>
<proteinExistence type="inferred from homology"/>
<dbReference type="Pfam" id="PF00589">
    <property type="entry name" value="Phage_integrase"/>
    <property type="match status" value="1"/>
</dbReference>
<dbReference type="Pfam" id="PF26003">
    <property type="entry name" value="Integrase_N_phage"/>
    <property type="match status" value="1"/>
</dbReference>
<reference evidence="6 7" key="1">
    <citation type="submission" date="2024-04" db="EMBL/GenBank/DDBJ databases">
        <title>Genomic Markers of Mycobacteria.</title>
        <authorList>
            <person name="Soliman M.S."/>
            <person name="Elkholy A."/>
            <person name="Soliman N.S."/>
            <person name="Abbas A."/>
            <person name="Khayrat S."/>
            <person name="Shawky S."/>
        </authorList>
    </citation>
    <scope>NUCLEOTIDE SEQUENCE [LARGE SCALE GENOMIC DNA]</scope>
    <source>
        <strain evidence="6 7">Egy-CU-AM5</strain>
    </source>
</reference>
<keyword evidence="2" id="KW-0238">DNA-binding</keyword>
<dbReference type="CDD" id="cd00397">
    <property type="entry name" value="DNA_BRE_C"/>
    <property type="match status" value="1"/>
</dbReference>
<dbReference type="InterPro" id="IPR058717">
    <property type="entry name" value="Phage_L5_Integrase_N"/>
</dbReference>
<evidence type="ECO:0000256" key="2">
    <source>
        <dbReference type="ARBA" id="ARBA00023125"/>
    </source>
</evidence>
<dbReference type="InterPro" id="IPR002104">
    <property type="entry name" value="Integrase_catalytic"/>
</dbReference>
<evidence type="ECO:0000256" key="4">
    <source>
        <dbReference type="SAM" id="MobiDB-lite"/>
    </source>
</evidence>
<name>A0ABV3VLL3_9MYCO</name>
<dbReference type="PANTHER" id="PTHR30349:SF64">
    <property type="entry name" value="PROPHAGE INTEGRASE INTD-RELATED"/>
    <property type="match status" value="1"/>
</dbReference>
<accession>A0ABV3VLL3</accession>
<dbReference type="InterPro" id="IPR013762">
    <property type="entry name" value="Integrase-like_cat_sf"/>
</dbReference>
<dbReference type="Gene3D" id="1.10.443.10">
    <property type="entry name" value="Intergrase catalytic core"/>
    <property type="match status" value="1"/>
</dbReference>
<feature type="region of interest" description="Disordered" evidence="4">
    <location>
        <begin position="1"/>
        <end position="29"/>
    </location>
</feature>
<dbReference type="SUPFAM" id="SSF56349">
    <property type="entry name" value="DNA breaking-rejoining enzymes"/>
    <property type="match status" value="1"/>
</dbReference>
<evidence type="ECO:0000313" key="6">
    <source>
        <dbReference type="EMBL" id="MEX3741148.1"/>
    </source>
</evidence>
<comment type="similarity">
    <text evidence="1">Belongs to the 'phage' integrase family.</text>
</comment>
<sequence>MSGKAGHRSWGKIKKQPTKQPSYQASFIGPDQRRHYAPTTFGTKMNAEAWLVRERDYKERCDVNGETWKPPKERAQEKKAEVLRLADYGKTVIAQRKIADSTRIGYNDKWSQLIEPKLGKLAVRDLTTVAVRDWFAGLDQTKETRNGHAYGLLSMICNTAVRDGLLDRNPCQIVGASNPKPKKRVKIATTVELHGIADKLGADDRTARFKALVLLAGWCGLRFGEVSELRRKDFNADCSVVTISRGVTHRIDPANPDAGRCRIGTTKNGEERNVTIPPHIREEVKNHLSQHVSPSPESLLFTPARGGCHLNDRVFNKDVFQPAAKTVGRDDLSAHDLRRFAGTKNAAVSSLAENMSRLGHKTVGAAMRYQHAQDGRDAVVAASLSTNALAELAAASEDIDTDALADADDERQDDETAESA</sequence>
<dbReference type="Proteomes" id="UP001558474">
    <property type="component" value="Unassembled WGS sequence"/>
</dbReference>
<dbReference type="Gene3D" id="1.10.150.130">
    <property type="match status" value="1"/>
</dbReference>
<dbReference type="PROSITE" id="PS51898">
    <property type="entry name" value="TYR_RECOMBINASE"/>
    <property type="match status" value="1"/>
</dbReference>
<evidence type="ECO:0000259" key="5">
    <source>
        <dbReference type="PROSITE" id="PS51898"/>
    </source>
</evidence>
<dbReference type="InterPro" id="IPR010998">
    <property type="entry name" value="Integrase_recombinase_N"/>
</dbReference>
<keyword evidence="3" id="KW-0233">DNA recombination</keyword>
<organism evidence="6 7">
    <name type="scientific">Mycolicibacterium porcinum</name>
    <dbReference type="NCBI Taxonomy" id="39693"/>
    <lineage>
        <taxon>Bacteria</taxon>
        <taxon>Bacillati</taxon>
        <taxon>Actinomycetota</taxon>
        <taxon>Actinomycetes</taxon>
        <taxon>Mycobacteriales</taxon>
        <taxon>Mycobacteriaceae</taxon>
        <taxon>Mycolicibacterium</taxon>
    </lineage>
</organism>
<feature type="domain" description="Tyr recombinase" evidence="5">
    <location>
        <begin position="183"/>
        <end position="382"/>
    </location>
</feature>
<protein>
    <submittedName>
        <fullName evidence="6">Site-specific integrase</fullName>
    </submittedName>
</protein>
<dbReference type="EMBL" id="JBDLOU010000059">
    <property type="protein sequence ID" value="MEX3741148.1"/>
    <property type="molecule type" value="Genomic_DNA"/>
</dbReference>